<dbReference type="GO" id="GO:0005886">
    <property type="term" value="C:plasma membrane"/>
    <property type="evidence" value="ECO:0007669"/>
    <property type="project" value="UniProtKB-SubCell"/>
</dbReference>
<dbReference type="PANTHER" id="PTHR45976">
    <property type="entry name" value="ARMADILLO SEGMENT POLARITY PROTEIN"/>
    <property type="match status" value="1"/>
</dbReference>
<keyword evidence="3" id="KW-0879">Wnt signaling pathway</keyword>
<feature type="repeat" description="ARM" evidence="5">
    <location>
        <begin position="348"/>
        <end position="390"/>
    </location>
</feature>
<dbReference type="InterPro" id="IPR016024">
    <property type="entry name" value="ARM-type_fold"/>
</dbReference>
<dbReference type="AlphaFoldDB" id="A0A6G1S9S3"/>
<dbReference type="PRINTS" id="PR01869">
    <property type="entry name" value="BCATNINFAMLY"/>
</dbReference>
<dbReference type="SUPFAM" id="SSF48371">
    <property type="entry name" value="ARM repeat"/>
    <property type="match status" value="1"/>
</dbReference>
<dbReference type="PROSITE" id="PS50176">
    <property type="entry name" value="ARM_REPEAT"/>
    <property type="match status" value="9"/>
</dbReference>
<gene>
    <name evidence="7" type="primary">arm_1</name>
    <name evidence="7" type="ORF">g.6859</name>
</gene>
<name>A0A6G1S9S3_9ACAR</name>
<feature type="region of interest" description="Disordered" evidence="6">
    <location>
        <begin position="658"/>
        <end position="677"/>
    </location>
</feature>
<feature type="repeat" description="ARM" evidence="5">
    <location>
        <begin position="267"/>
        <end position="310"/>
    </location>
</feature>
<evidence type="ECO:0000256" key="2">
    <source>
        <dbReference type="ARBA" id="ARBA00022289"/>
    </source>
</evidence>
<feature type="repeat" description="ARM" evidence="5">
    <location>
        <begin position="225"/>
        <end position="267"/>
    </location>
</feature>
<evidence type="ECO:0000256" key="6">
    <source>
        <dbReference type="SAM" id="MobiDB-lite"/>
    </source>
</evidence>
<dbReference type="GO" id="GO:0016055">
    <property type="term" value="P:Wnt signaling pathway"/>
    <property type="evidence" value="ECO:0007669"/>
    <property type="project" value="UniProtKB-KW"/>
</dbReference>
<proteinExistence type="predicted"/>
<dbReference type="Pfam" id="PF00514">
    <property type="entry name" value="Arm"/>
    <property type="match status" value="2"/>
</dbReference>
<reference evidence="7" key="1">
    <citation type="submission" date="2018-10" db="EMBL/GenBank/DDBJ databases">
        <title>Transcriptome assembly of Aceria tosichella (Wheat curl mite) Type 2.</title>
        <authorList>
            <person name="Scully E.D."/>
            <person name="Geib S.M."/>
            <person name="Palmer N.A."/>
            <person name="Gupta A.K."/>
            <person name="Sarath G."/>
            <person name="Tatineni S."/>
        </authorList>
    </citation>
    <scope>NUCLEOTIDE SEQUENCE</scope>
    <source>
        <strain evidence="7">LincolnNE</strain>
    </source>
</reference>
<dbReference type="GO" id="GO:0007155">
    <property type="term" value="P:cell adhesion"/>
    <property type="evidence" value="ECO:0007669"/>
    <property type="project" value="InterPro"/>
</dbReference>
<dbReference type="SMART" id="SM00185">
    <property type="entry name" value="ARM"/>
    <property type="match status" value="12"/>
</dbReference>
<dbReference type="GO" id="GO:0045296">
    <property type="term" value="F:cadherin binding"/>
    <property type="evidence" value="ECO:0007669"/>
    <property type="project" value="InterPro"/>
</dbReference>
<feature type="repeat" description="ARM" evidence="5">
    <location>
        <begin position="390"/>
        <end position="427"/>
    </location>
</feature>
<dbReference type="EMBL" id="GGYP01002495">
    <property type="protein sequence ID" value="MDE47266.1"/>
    <property type="molecule type" value="Transcribed_RNA"/>
</dbReference>
<dbReference type="InterPro" id="IPR013284">
    <property type="entry name" value="Beta-catenin"/>
</dbReference>
<feature type="repeat" description="ARM" evidence="5">
    <location>
        <begin position="538"/>
        <end position="580"/>
    </location>
</feature>
<sequence>MYFQQSSPYYDQTADIYNRGGGPAEGYLGDISNQLRQTSNQRVAAAMYPESIDNSTQILSTQYDGHQTAVQKLAEPSQMLVHAVVNLINYQDDADLATRALPELIKLLNDEDQVVMSQAAMVVHQLSKKQASRYALCNSASLVKALLQTLERSNDLETTKYTSEVLQSLSQNQQGLLAIFKTGGIRALIHALSSPIDSVVSNALTTIHNLLLHQEGAKMTVRLNGGLQKLVNLLQRDNPKFLAIVADCLHLLAYGSQEGKLIILASGGPAELVRILHSYNYEKLLFTTTRVIKVLSVCPSNKPALIQAGGMQALALCLNHQSKRLVQECLWALRNLSDGATKEMNLEPLIQRLLQLLEGSDINLVTCAAGTISNLTCNNPNNKNFACKVGAIQTLIQTIRNAGDRDEITEPAVCALRHLTNSHPEAEIAQEAVRIHGGLPDISKLLDPPSKWPILTATSGLVRNLASNQQNISALHELGIVQKLALLLNKAYQALQESSEESAGLAGIKIERVIESVVGALQAMATDYQSRIAIGAMNILTTLISLLYNDNEKIVLVSLDLLAELAREPEITTAIESQGGLPILTGLLSSPSEALRQRAGLLFSLVSGDKTPEYTQRLSNEINTLFQSEANDGSHWIAAPNQDLPSVYTIEGQLHAAPSLHSGGSRQQNEPWFDTDL</sequence>
<evidence type="ECO:0000256" key="1">
    <source>
        <dbReference type="ARBA" id="ARBA00004413"/>
    </source>
</evidence>
<evidence type="ECO:0000256" key="5">
    <source>
        <dbReference type="PROSITE-ProRule" id="PRU00259"/>
    </source>
</evidence>
<feature type="repeat" description="ARM" evidence="5">
    <location>
        <begin position="183"/>
        <end position="225"/>
    </location>
</feature>
<keyword evidence="4" id="KW-0130">Cell adhesion</keyword>
<feature type="repeat" description="ARM" evidence="5">
    <location>
        <begin position="141"/>
        <end position="184"/>
    </location>
</feature>
<feature type="repeat" description="ARM" evidence="5">
    <location>
        <begin position="437"/>
        <end position="471"/>
    </location>
</feature>
<evidence type="ECO:0000313" key="7">
    <source>
        <dbReference type="EMBL" id="MDE47266.1"/>
    </source>
</evidence>
<protein>
    <recommendedName>
        <fullName evidence="2">Armadillo segment polarity protein</fullName>
    </recommendedName>
</protein>
<feature type="repeat" description="ARM" evidence="5">
    <location>
        <begin position="99"/>
        <end position="141"/>
    </location>
</feature>
<evidence type="ECO:0000256" key="4">
    <source>
        <dbReference type="ARBA" id="ARBA00022889"/>
    </source>
</evidence>
<dbReference type="InterPro" id="IPR000225">
    <property type="entry name" value="Armadillo"/>
</dbReference>
<evidence type="ECO:0000256" key="3">
    <source>
        <dbReference type="ARBA" id="ARBA00022687"/>
    </source>
</evidence>
<dbReference type="Gene3D" id="1.25.10.10">
    <property type="entry name" value="Leucine-rich Repeat Variant"/>
    <property type="match status" value="1"/>
</dbReference>
<comment type="subcellular location">
    <subcellularLocation>
        <location evidence="1">Cell membrane</location>
        <topology evidence="1">Peripheral membrane protein</topology>
        <orientation evidence="1">Cytoplasmic side</orientation>
    </subcellularLocation>
</comment>
<dbReference type="InterPro" id="IPR011989">
    <property type="entry name" value="ARM-like"/>
</dbReference>
<accession>A0A6G1S9S3</accession>
<organism evidence="7">
    <name type="scientific">Aceria tosichella</name>
    <name type="common">wheat curl mite</name>
    <dbReference type="NCBI Taxonomy" id="561515"/>
    <lineage>
        <taxon>Eukaryota</taxon>
        <taxon>Metazoa</taxon>
        <taxon>Ecdysozoa</taxon>
        <taxon>Arthropoda</taxon>
        <taxon>Chelicerata</taxon>
        <taxon>Arachnida</taxon>
        <taxon>Acari</taxon>
        <taxon>Acariformes</taxon>
        <taxon>Trombidiformes</taxon>
        <taxon>Prostigmata</taxon>
        <taxon>Eupodina</taxon>
        <taxon>Eriophyoidea</taxon>
        <taxon>Eriophyidae</taxon>
        <taxon>Eriophyinae</taxon>
        <taxon>Aceriini</taxon>
        <taxon>Aceria</taxon>
    </lineage>
</organism>